<dbReference type="InterPro" id="IPR000719">
    <property type="entry name" value="Prot_kinase_dom"/>
</dbReference>
<dbReference type="EnsemblMetazoa" id="ASTEI11724-RA">
    <property type="protein sequence ID" value="ASTEI11724-PA"/>
    <property type="gene ID" value="ASTEI11724"/>
</dbReference>
<dbReference type="PANTHER" id="PTHR11920">
    <property type="entry name" value="GUANYLYL CYCLASE"/>
    <property type="match status" value="1"/>
</dbReference>
<dbReference type="GO" id="GO:0005886">
    <property type="term" value="C:plasma membrane"/>
    <property type="evidence" value="ECO:0007669"/>
    <property type="project" value="TreeGrafter"/>
</dbReference>
<comment type="catalytic activity">
    <reaction evidence="1">
        <text>GTP = 3',5'-cyclic GMP + diphosphate</text>
        <dbReference type="Rhea" id="RHEA:13665"/>
        <dbReference type="ChEBI" id="CHEBI:33019"/>
        <dbReference type="ChEBI" id="CHEBI:37565"/>
        <dbReference type="ChEBI" id="CHEBI:57746"/>
        <dbReference type="EC" id="4.6.1.2"/>
    </reaction>
</comment>
<dbReference type="AlphaFoldDB" id="A0A182YTD8"/>
<dbReference type="InterPro" id="IPR020635">
    <property type="entry name" value="Tyr_kinase_cat_dom"/>
</dbReference>
<dbReference type="VEuPathDB" id="VectorBase:ASTEI20_036699"/>
<sequence>MNSGRVSIASGNSQLPAQLFTTIGIYKGERVAIKKVAKKKVYITSTLLWEIKQARDVSHENTVRFVGACIDLPRPTILILTEYCPKGSLKDVLENEAIQLDWNFRMSLIHDVVKGMAYLHNSDVGVHGKLRSCNCLIDGRFVLKISDFGLRTLTTPSEYVRDQNYYN</sequence>
<keyword evidence="4" id="KW-0456">Lyase</keyword>
<dbReference type="InterPro" id="IPR011009">
    <property type="entry name" value="Kinase-like_dom_sf"/>
</dbReference>
<evidence type="ECO:0000259" key="6">
    <source>
        <dbReference type="PROSITE" id="PS50011"/>
    </source>
</evidence>
<dbReference type="InterPro" id="IPR050401">
    <property type="entry name" value="Cyclic_nucleotide_synthase"/>
</dbReference>
<dbReference type="OMA" id="NEIMFIA"/>
<dbReference type="InterPro" id="IPR001245">
    <property type="entry name" value="Ser-Thr/Tyr_kinase_cat_dom"/>
</dbReference>
<name>A0A182YTD8_ANOST</name>
<dbReference type="PROSITE" id="PS50011">
    <property type="entry name" value="PROTEIN_KINASE_DOM"/>
    <property type="match status" value="1"/>
</dbReference>
<dbReference type="SUPFAM" id="SSF56112">
    <property type="entry name" value="Protein kinase-like (PK-like)"/>
    <property type="match status" value="1"/>
</dbReference>
<dbReference type="EC" id="4.6.1.2" evidence="2"/>
<dbReference type="GO" id="GO:0004016">
    <property type="term" value="F:adenylate cyclase activity"/>
    <property type="evidence" value="ECO:0007669"/>
    <property type="project" value="TreeGrafter"/>
</dbReference>
<evidence type="ECO:0000256" key="1">
    <source>
        <dbReference type="ARBA" id="ARBA00001436"/>
    </source>
</evidence>
<dbReference type="GO" id="GO:0007168">
    <property type="term" value="P:receptor guanylyl cyclase signaling pathway"/>
    <property type="evidence" value="ECO:0007669"/>
    <property type="project" value="TreeGrafter"/>
</dbReference>
<dbReference type="GO" id="GO:0004383">
    <property type="term" value="F:guanylate cyclase activity"/>
    <property type="evidence" value="ECO:0007669"/>
    <property type="project" value="UniProtKB-EC"/>
</dbReference>
<reference evidence="8" key="1">
    <citation type="journal article" date="2014" name="Genome Biol.">
        <title>Genome analysis of a major urban malaria vector mosquito, Anopheles stephensi.</title>
        <authorList>
            <person name="Jiang X."/>
            <person name="Peery A."/>
            <person name="Hall A.B."/>
            <person name="Sharma A."/>
            <person name="Chen X.G."/>
            <person name="Waterhouse R.M."/>
            <person name="Komissarov A."/>
            <person name="Riehle M.M."/>
            <person name="Shouche Y."/>
            <person name="Sharakhova M.V."/>
            <person name="Lawson D."/>
            <person name="Pakpour N."/>
            <person name="Arensburger P."/>
            <person name="Davidson V.L."/>
            <person name="Eiglmeier K."/>
            <person name="Emrich S."/>
            <person name="George P."/>
            <person name="Kennedy R.C."/>
            <person name="Mane S.P."/>
            <person name="Maslen G."/>
            <person name="Oringanje C."/>
            <person name="Qi Y."/>
            <person name="Settlage R."/>
            <person name="Tojo M."/>
            <person name="Tubio J.M."/>
            <person name="Unger M.F."/>
            <person name="Wang B."/>
            <person name="Vernick K.D."/>
            <person name="Ribeiro J.M."/>
            <person name="James A.A."/>
            <person name="Michel K."/>
            <person name="Riehle M.A."/>
            <person name="Luckhart S."/>
            <person name="Sharakhov I.V."/>
            <person name="Tu Z."/>
        </authorList>
    </citation>
    <scope>NUCLEOTIDE SEQUENCE [LARGE SCALE GENOMIC DNA]</scope>
    <source>
        <strain evidence="8">Indian</strain>
    </source>
</reference>
<accession>A0A182YTD8</accession>
<reference evidence="7" key="2">
    <citation type="submission" date="2020-05" db="UniProtKB">
        <authorList>
            <consortium name="EnsemblMetazoa"/>
        </authorList>
    </citation>
    <scope>IDENTIFICATION</scope>
    <source>
        <strain evidence="7">Indian</strain>
    </source>
</reference>
<keyword evidence="5" id="KW-0141">cGMP biosynthesis</keyword>
<evidence type="ECO:0000256" key="4">
    <source>
        <dbReference type="ARBA" id="ARBA00023239"/>
    </source>
</evidence>
<dbReference type="VEuPathDB" id="VectorBase:ASTE002291"/>
<evidence type="ECO:0000256" key="5">
    <source>
        <dbReference type="ARBA" id="ARBA00023293"/>
    </source>
</evidence>
<keyword evidence="8" id="KW-1185">Reference proteome</keyword>
<keyword evidence="3" id="KW-0547">Nucleotide-binding</keyword>
<evidence type="ECO:0000256" key="3">
    <source>
        <dbReference type="ARBA" id="ARBA00022741"/>
    </source>
</evidence>
<dbReference type="GO" id="GO:0005524">
    <property type="term" value="F:ATP binding"/>
    <property type="evidence" value="ECO:0007669"/>
    <property type="project" value="InterPro"/>
</dbReference>
<evidence type="ECO:0000313" key="8">
    <source>
        <dbReference type="Proteomes" id="UP000076408"/>
    </source>
</evidence>
<evidence type="ECO:0000256" key="2">
    <source>
        <dbReference type="ARBA" id="ARBA00012202"/>
    </source>
</evidence>
<dbReference type="Gene3D" id="1.10.510.10">
    <property type="entry name" value="Transferase(Phosphotransferase) domain 1"/>
    <property type="match status" value="1"/>
</dbReference>
<proteinExistence type="predicted"/>
<feature type="domain" description="Protein kinase" evidence="6">
    <location>
        <begin position="1"/>
        <end position="167"/>
    </location>
</feature>
<organism evidence="7 8">
    <name type="scientific">Anopheles stephensi</name>
    <name type="common">Indo-Pakistan malaria mosquito</name>
    <dbReference type="NCBI Taxonomy" id="30069"/>
    <lineage>
        <taxon>Eukaryota</taxon>
        <taxon>Metazoa</taxon>
        <taxon>Ecdysozoa</taxon>
        <taxon>Arthropoda</taxon>
        <taxon>Hexapoda</taxon>
        <taxon>Insecta</taxon>
        <taxon>Pterygota</taxon>
        <taxon>Neoptera</taxon>
        <taxon>Endopterygota</taxon>
        <taxon>Diptera</taxon>
        <taxon>Nematocera</taxon>
        <taxon>Culicoidea</taxon>
        <taxon>Culicidae</taxon>
        <taxon>Anophelinae</taxon>
        <taxon>Anopheles</taxon>
    </lineage>
</organism>
<dbReference type="Proteomes" id="UP000076408">
    <property type="component" value="Unassembled WGS sequence"/>
</dbReference>
<dbReference type="GO" id="GO:0004713">
    <property type="term" value="F:protein tyrosine kinase activity"/>
    <property type="evidence" value="ECO:0007669"/>
    <property type="project" value="InterPro"/>
</dbReference>
<dbReference type="VEuPathDB" id="VectorBase:ASTEI11724"/>
<protein>
    <recommendedName>
        <fullName evidence="2">guanylate cyclase</fullName>
        <ecNumber evidence="2">4.6.1.2</ecNumber>
    </recommendedName>
</protein>
<dbReference type="STRING" id="30069.A0A182YTD8"/>
<dbReference type="SMART" id="SM00219">
    <property type="entry name" value="TyrKc"/>
    <property type="match status" value="1"/>
</dbReference>
<dbReference type="PANTHER" id="PTHR11920:SF274">
    <property type="entry name" value="GUANYLATE CYCLASE"/>
    <property type="match status" value="1"/>
</dbReference>
<dbReference type="Pfam" id="PF07714">
    <property type="entry name" value="PK_Tyr_Ser-Thr"/>
    <property type="match status" value="1"/>
</dbReference>
<evidence type="ECO:0000313" key="7">
    <source>
        <dbReference type="EnsemblMetazoa" id="ASTEI11724-PA"/>
    </source>
</evidence>
<dbReference type="GO" id="GO:0001653">
    <property type="term" value="F:peptide receptor activity"/>
    <property type="evidence" value="ECO:0007669"/>
    <property type="project" value="TreeGrafter"/>
</dbReference>